<sequence>MKVKICGITTREAAHAAVEAGADFLGFVFAKSKRRIAPEKAAELIRELPPNVKSVGVFVNESKEEIQRIAELAKLDYVQMHGTESPQFCSSLGLPVIKAFSIKQEKDLDDLKHYNCDYYLVDSPGIQYAGGSGIPFDWNLLESKQLPQEQLILAGGLTIENVPMAIAKVQPKTVDVSSGVETDGEKDPVKIKAFIETVKMYQANQTSRSEENGCIHITR</sequence>
<evidence type="ECO:0000256" key="6">
    <source>
        <dbReference type="ARBA" id="ARBA00022822"/>
    </source>
</evidence>
<evidence type="ECO:0000256" key="1">
    <source>
        <dbReference type="ARBA" id="ARBA00001164"/>
    </source>
</evidence>
<comment type="pathway">
    <text evidence="2 9">Amino-acid biosynthesis; L-tryptophan biosynthesis; L-tryptophan from chorismate: step 3/5.</text>
</comment>
<dbReference type="SUPFAM" id="SSF51366">
    <property type="entry name" value="Ribulose-phoshate binding barrel"/>
    <property type="match status" value="1"/>
</dbReference>
<protein>
    <recommendedName>
        <fullName evidence="4 9">N-(5'-phosphoribosyl)anthranilate isomerase</fullName>
        <shortName evidence="9">PRAI</shortName>
        <ecNumber evidence="3 9">5.3.1.24</ecNumber>
    </recommendedName>
</protein>
<keyword evidence="11" id="KW-0560">Oxidoreductase</keyword>
<comment type="caution">
    <text evidence="11">The sequence shown here is derived from an EMBL/GenBank/DDBJ whole genome shotgun (WGS) entry which is preliminary data.</text>
</comment>
<dbReference type="NCBIfam" id="NF002300">
    <property type="entry name" value="PRK01222.1-7"/>
    <property type="match status" value="1"/>
</dbReference>
<dbReference type="PANTHER" id="PTHR42894">
    <property type="entry name" value="N-(5'-PHOSPHORIBOSYL)ANTHRANILATE ISOMERASE"/>
    <property type="match status" value="1"/>
</dbReference>
<evidence type="ECO:0000256" key="3">
    <source>
        <dbReference type="ARBA" id="ARBA00012572"/>
    </source>
</evidence>
<evidence type="ECO:0000259" key="10">
    <source>
        <dbReference type="Pfam" id="PF00697"/>
    </source>
</evidence>
<dbReference type="Proteomes" id="UP000679950">
    <property type="component" value="Unassembled WGS sequence"/>
</dbReference>
<dbReference type="InterPro" id="IPR011060">
    <property type="entry name" value="RibuloseP-bd_barrel"/>
</dbReference>
<evidence type="ECO:0000256" key="9">
    <source>
        <dbReference type="HAMAP-Rule" id="MF_00135"/>
    </source>
</evidence>
<comment type="similarity">
    <text evidence="9">Belongs to the TrpF family.</text>
</comment>
<dbReference type="EMBL" id="BORB01000008">
    <property type="protein sequence ID" value="GIN56994.1"/>
    <property type="molecule type" value="Genomic_DNA"/>
</dbReference>
<keyword evidence="7 9" id="KW-0057">Aromatic amino acid biosynthesis</keyword>
<dbReference type="HAMAP" id="MF_00135">
    <property type="entry name" value="PRAI"/>
    <property type="match status" value="1"/>
</dbReference>
<dbReference type="NCBIfam" id="NF002298">
    <property type="entry name" value="PRK01222.1-4"/>
    <property type="match status" value="1"/>
</dbReference>
<evidence type="ECO:0000256" key="7">
    <source>
        <dbReference type="ARBA" id="ARBA00023141"/>
    </source>
</evidence>
<dbReference type="InterPro" id="IPR013785">
    <property type="entry name" value="Aldolase_TIM"/>
</dbReference>
<comment type="catalytic activity">
    <reaction evidence="1 9">
        <text>N-(5-phospho-beta-D-ribosyl)anthranilate = 1-(2-carboxyphenylamino)-1-deoxy-D-ribulose 5-phosphate</text>
        <dbReference type="Rhea" id="RHEA:21540"/>
        <dbReference type="ChEBI" id="CHEBI:18277"/>
        <dbReference type="ChEBI" id="CHEBI:58613"/>
        <dbReference type="EC" id="5.3.1.24"/>
    </reaction>
</comment>
<dbReference type="GO" id="GO:0016853">
    <property type="term" value="F:isomerase activity"/>
    <property type="evidence" value="ECO:0007669"/>
    <property type="project" value="UniProtKB-KW"/>
</dbReference>
<reference evidence="11 12" key="1">
    <citation type="submission" date="2021-03" db="EMBL/GenBank/DDBJ databases">
        <title>Antimicrobial resistance genes in bacteria isolated from Japanese honey, and their potential for conferring macrolide and lincosamide resistance in the American foulbrood pathogen Paenibacillus larvae.</title>
        <authorList>
            <person name="Okamoto M."/>
            <person name="Kumagai M."/>
            <person name="Kanamori H."/>
            <person name="Takamatsu D."/>
        </authorList>
    </citation>
    <scope>NUCLEOTIDE SEQUENCE [LARGE SCALE GENOMIC DNA]</scope>
    <source>
        <strain evidence="11 12">J8TS2</strain>
    </source>
</reference>
<dbReference type="InterPro" id="IPR044643">
    <property type="entry name" value="TrpF_fam"/>
</dbReference>
<evidence type="ECO:0000256" key="4">
    <source>
        <dbReference type="ARBA" id="ARBA00022272"/>
    </source>
</evidence>
<dbReference type="RefSeq" id="WP_212965873.1">
    <property type="nucleotide sequence ID" value="NZ_BORB01000008.1"/>
</dbReference>
<evidence type="ECO:0000313" key="11">
    <source>
        <dbReference type="EMBL" id="GIN56994.1"/>
    </source>
</evidence>
<dbReference type="CDD" id="cd00405">
    <property type="entry name" value="PRAI"/>
    <property type="match status" value="1"/>
</dbReference>
<evidence type="ECO:0000313" key="12">
    <source>
        <dbReference type="Proteomes" id="UP000679950"/>
    </source>
</evidence>
<dbReference type="Pfam" id="PF00697">
    <property type="entry name" value="PRAI"/>
    <property type="match status" value="1"/>
</dbReference>
<keyword evidence="12" id="KW-1185">Reference proteome</keyword>
<evidence type="ECO:0000256" key="5">
    <source>
        <dbReference type="ARBA" id="ARBA00022605"/>
    </source>
</evidence>
<keyword evidence="5 9" id="KW-0028">Amino-acid biosynthesis</keyword>
<accession>A0ABQ4KIP4</accession>
<proteinExistence type="inferred from homology"/>
<dbReference type="InterPro" id="IPR001240">
    <property type="entry name" value="PRAI_dom"/>
</dbReference>
<feature type="domain" description="N-(5'phosphoribosyl) anthranilate isomerase (PRAI)" evidence="10">
    <location>
        <begin position="3"/>
        <end position="196"/>
    </location>
</feature>
<evidence type="ECO:0000256" key="2">
    <source>
        <dbReference type="ARBA" id="ARBA00004664"/>
    </source>
</evidence>
<dbReference type="Gene3D" id="3.20.20.70">
    <property type="entry name" value="Aldolase class I"/>
    <property type="match status" value="1"/>
</dbReference>
<dbReference type="PANTHER" id="PTHR42894:SF1">
    <property type="entry name" value="N-(5'-PHOSPHORIBOSYL)ANTHRANILATE ISOMERASE"/>
    <property type="match status" value="1"/>
</dbReference>
<name>A0ABQ4KIP4_9BACI</name>
<dbReference type="GO" id="GO:0016491">
    <property type="term" value="F:oxidoreductase activity"/>
    <property type="evidence" value="ECO:0007669"/>
    <property type="project" value="UniProtKB-KW"/>
</dbReference>
<organism evidence="11 12">
    <name type="scientific">Lederbergia ruris</name>
    <dbReference type="NCBI Taxonomy" id="217495"/>
    <lineage>
        <taxon>Bacteria</taxon>
        <taxon>Bacillati</taxon>
        <taxon>Bacillota</taxon>
        <taxon>Bacilli</taxon>
        <taxon>Bacillales</taxon>
        <taxon>Bacillaceae</taxon>
        <taxon>Lederbergia</taxon>
    </lineage>
</organism>
<keyword evidence="6 9" id="KW-0822">Tryptophan biosynthesis</keyword>
<gene>
    <name evidence="9 11" type="primary">trpF</name>
    <name evidence="11" type="ORF">J8TS2_13130</name>
</gene>
<keyword evidence="8 9" id="KW-0413">Isomerase</keyword>
<evidence type="ECO:0000256" key="8">
    <source>
        <dbReference type="ARBA" id="ARBA00023235"/>
    </source>
</evidence>
<dbReference type="EC" id="5.3.1.24" evidence="3 9"/>